<proteinExistence type="predicted"/>
<comment type="caution">
    <text evidence="1">The sequence shown here is derived from an EMBL/GenBank/DDBJ whole genome shotgun (WGS) entry which is preliminary data.</text>
</comment>
<sequence>MPRIPLPLQEATVRLLSKDTRQRPTAQLLTLIKYFR</sequence>
<evidence type="ECO:0000313" key="2">
    <source>
        <dbReference type="Proteomes" id="UP000292052"/>
    </source>
</evidence>
<evidence type="ECO:0000313" key="1">
    <source>
        <dbReference type="EMBL" id="RZB49884.1"/>
    </source>
</evidence>
<gene>
    <name evidence="1" type="ORF">BDFB_003322</name>
</gene>
<accession>A0A482VDV8</accession>
<organism evidence="1 2">
    <name type="scientific">Asbolus verrucosus</name>
    <name type="common">Desert ironclad beetle</name>
    <dbReference type="NCBI Taxonomy" id="1661398"/>
    <lineage>
        <taxon>Eukaryota</taxon>
        <taxon>Metazoa</taxon>
        <taxon>Ecdysozoa</taxon>
        <taxon>Arthropoda</taxon>
        <taxon>Hexapoda</taxon>
        <taxon>Insecta</taxon>
        <taxon>Pterygota</taxon>
        <taxon>Neoptera</taxon>
        <taxon>Endopterygota</taxon>
        <taxon>Coleoptera</taxon>
        <taxon>Polyphaga</taxon>
        <taxon>Cucujiformia</taxon>
        <taxon>Tenebrionidae</taxon>
        <taxon>Pimeliinae</taxon>
        <taxon>Asbolus</taxon>
    </lineage>
</organism>
<dbReference type="AlphaFoldDB" id="A0A482VDV8"/>
<evidence type="ECO:0008006" key="3">
    <source>
        <dbReference type="Google" id="ProtNLM"/>
    </source>
</evidence>
<dbReference type="EMBL" id="QDEB01111355">
    <property type="protein sequence ID" value="RZB49884.1"/>
    <property type="molecule type" value="Genomic_DNA"/>
</dbReference>
<dbReference type="Proteomes" id="UP000292052">
    <property type="component" value="Unassembled WGS sequence"/>
</dbReference>
<reference evidence="1 2" key="1">
    <citation type="submission" date="2017-03" db="EMBL/GenBank/DDBJ databases">
        <title>Genome of the blue death feigning beetle - Asbolus verrucosus.</title>
        <authorList>
            <person name="Rider S.D."/>
        </authorList>
    </citation>
    <scope>NUCLEOTIDE SEQUENCE [LARGE SCALE GENOMIC DNA]</scope>
    <source>
        <strain evidence="1">Butters</strain>
        <tissue evidence="1">Head and leg muscle</tissue>
    </source>
</reference>
<keyword evidence="2" id="KW-1185">Reference proteome</keyword>
<protein>
    <recommendedName>
        <fullName evidence="3">Pkinase domain containing protein</fullName>
    </recommendedName>
</protein>
<name>A0A482VDV8_ASBVE</name>
<dbReference type="OrthoDB" id="79687at2759"/>